<dbReference type="EMBL" id="UFQT01000174">
    <property type="protein sequence ID" value="SSX21114.1"/>
    <property type="molecule type" value="Genomic_DNA"/>
</dbReference>
<organism evidence="5">
    <name type="scientific">Culicoides sonorensis</name>
    <name type="common">Biting midge</name>
    <dbReference type="NCBI Taxonomy" id="179676"/>
    <lineage>
        <taxon>Eukaryota</taxon>
        <taxon>Metazoa</taxon>
        <taxon>Ecdysozoa</taxon>
        <taxon>Arthropoda</taxon>
        <taxon>Hexapoda</taxon>
        <taxon>Insecta</taxon>
        <taxon>Pterygota</taxon>
        <taxon>Neoptera</taxon>
        <taxon>Endopterygota</taxon>
        <taxon>Diptera</taxon>
        <taxon>Nematocera</taxon>
        <taxon>Chironomoidea</taxon>
        <taxon>Ceratopogonidae</taxon>
        <taxon>Ceratopogoninae</taxon>
        <taxon>Culicoides</taxon>
        <taxon>Monoculicoides</taxon>
    </lineage>
</organism>
<evidence type="ECO:0000256" key="3">
    <source>
        <dbReference type="PROSITE-ProRule" id="PRU00221"/>
    </source>
</evidence>
<dbReference type="SMART" id="SM00320">
    <property type="entry name" value="WD40"/>
    <property type="match status" value="4"/>
</dbReference>
<dbReference type="EMBL" id="UFQS01000174">
    <property type="protein sequence ID" value="SSX00734.1"/>
    <property type="molecule type" value="Genomic_DNA"/>
</dbReference>
<reference evidence="5" key="2">
    <citation type="submission" date="2018-07" db="EMBL/GenBank/DDBJ databases">
        <authorList>
            <person name="Quirk P.G."/>
            <person name="Krulwich T.A."/>
        </authorList>
    </citation>
    <scope>NUCLEOTIDE SEQUENCE</scope>
</reference>
<dbReference type="Gene3D" id="2.130.10.10">
    <property type="entry name" value="YVTN repeat-like/Quinoprotein amine dehydrogenase"/>
    <property type="match status" value="1"/>
</dbReference>
<feature type="repeat" description="WD" evidence="3">
    <location>
        <begin position="113"/>
        <end position="147"/>
    </location>
</feature>
<evidence type="ECO:0000256" key="2">
    <source>
        <dbReference type="ARBA" id="ARBA00022737"/>
    </source>
</evidence>
<accession>A0A336LSZ6</accession>
<gene>
    <name evidence="5" type="primary">CSON003920</name>
</gene>
<name>A0A336LSZ6_CULSO</name>
<evidence type="ECO:0000256" key="1">
    <source>
        <dbReference type="ARBA" id="ARBA00022574"/>
    </source>
</evidence>
<dbReference type="InterPro" id="IPR001680">
    <property type="entry name" value="WD40_rpt"/>
</dbReference>
<evidence type="ECO:0000313" key="4">
    <source>
        <dbReference type="EMBL" id="SSX00734.1"/>
    </source>
</evidence>
<keyword evidence="2" id="KW-0677">Repeat</keyword>
<dbReference type="AlphaFoldDB" id="A0A336LSZ6"/>
<sequence>MDNIPTHTINFSDKISCFELSSYEFTKNLICVALSDKIILGLLQFPEDSALECLEWKELKEIHSASRVESLAIAPNSTLVSVPKSVIFCTAGSDYNIRIYATDLENANTVEVLSGHKSYINSVAWDYSNEFLASGSDDHTLMIWNIQDNCKCAATFYFQSSVVTCKWHPDESEKLMVAEKNGTIHLYNITAGEVLLSVETILNPLMCADWSLSNSAFICAIAAGETFIWDLKTPSRPVDTKHIHEDVGLAIKFSPHNELLTASIGRPMTTLKVMNCKSQIPQVEAPLILYGGLCWHYKHAYVGAAQDRKLCFWKVISK</sequence>
<dbReference type="InterPro" id="IPR036322">
    <property type="entry name" value="WD40_repeat_dom_sf"/>
</dbReference>
<dbReference type="OMA" id="FWKVQIK"/>
<evidence type="ECO:0000313" key="5">
    <source>
        <dbReference type="EMBL" id="SSX21114.1"/>
    </source>
</evidence>
<protein>
    <submittedName>
        <fullName evidence="5">CSON003920 protein</fullName>
    </submittedName>
</protein>
<dbReference type="PROSITE" id="PS00678">
    <property type="entry name" value="WD_REPEATS_1"/>
    <property type="match status" value="1"/>
</dbReference>
<dbReference type="SUPFAM" id="SSF50978">
    <property type="entry name" value="WD40 repeat-like"/>
    <property type="match status" value="1"/>
</dbReference>
<dbReference type="GO" id="GO:0031080">
    <property type="term" value="C:nuclear pore outer ring"/>
    <property type="evidence" value="ECO:0007669"/>
    <property type="project" value="InterPro"/>
</dbReference>
<dbReference type="InterPro" id="IPR037626">
    <property type="entry name" value="NUP37"/>
</dbReference>
<dbReference type="VEuPathDB" id="VectorBase:CSON003920"/>
<dbReference type="PANTHER" id="PTHR22806">
    <property type="entry name" value="NUCLEOPORIN NUP37 P37 -RELATED"/>
    <property type="match status" value="1"/>
</dbReference>
<dbReference type="PROSITE" id="PS50082">
    <property type="entry name" value="WD_REPEATS_2"/>
    <property type="match status" value="1"/>
</dbReference>
<dbReference type="InterPro" id="IPR015943">
    <property type="entry name" value="WD40/YVTN_repeat-like_dom_sf"/>
</dbReference>
<proteinExistence type="predicted"/>
<keyword evidence="1 3" id="KW-0853">WD repeat</keyword>
<dbReference type="Pfam" id="PF00400">
    <property type="entry name" value="WD40"/>
    <property type="match status" value="1"/>
</dbReference>
<dbReference type="PANTHER" id="PTHR22806:SF0">
    <property type="entry name" value="NUCLEOPORIN NUP37"/>
    <property type="match status" value="1"/>
</dbReference>
<dbReference type="InterPro" id="IPR019775">
    <property type="entry name" value="WD40_repeat_CS"/>
</dbReference>
<dbReference type="PROSITE" id="PS50294">
    <property type="entry name" value="WD_REPEATS_REGION"/>
    <property type="match status" value="1"/>
</dbReference>
<reference evidence="4" key="1">
    <citation type="submission" date="2018-04" db="EMBL/GenBank/DDBJ databases">
        <authorList>
            <person name="Go L.Y."/>
            <person name="Mitchell J.A."/>
        </authorList>
    </citation>
    <scope>NUCLEOTIDE SEQUENCE</scope>
    <source>
        <tissue evidence="4">Whole organism</tissue>
    </source>
</reference>